<reference evidence="9" key="1">
    <citation type="submission" date="2012-11" db="EMBL/GenBank/DDBJ databases">
        <authorList>
            <person name="Lucero-Rivera Y.E."/>
            <person name="Tovar-Ramirez D."/>
        </authorList>
    </citation>
    <scope>NUCLEOTIDE SEQUENCE [LARGE SCALE GENOMIC DNA]</scope>
    <source>
        <strain evidence="9">Araruama</strain>
    </source>
</reference>
<name>A0A1V1P5B2_9BACT</name>
<dbReference type="PANTHER" id="PTHR31566:SF0">
    <property type="entry name" value="CYTOCHROME C BIOGENESIS PROTEIN CCS1, CHLOROPLASTIC"/>
    <property type="match status" value="1"/>
</dbReference>
<comment type="subcellular location">
    <subcellularLocation>
        <location evidence="1">Membrane</location>
        <topology evidence="1">Multi-pass membrane protein</topology>
    </subcellularLocation>
</comment>
<dbReference type="GO" id="GO:0017004">
    <property type="term" value="P:cytochrome complex assembly"/>
    <property type="evidence" value="ECO:0007669"/>
    <property type="project" value="UniProtKB-KW"/>
</dbReference>
<keyword evidence="3" id="KW-0201">Cytochrome c-type biogenesis</keyword>
<feature type="domain" description="ResB-like" evidence="7">
    <location>
        <begin position="17"/>
        <end position="273"/>
    </location>
</feature>
<dbReference type="PANTHER" id="PTHR31566">
    <property type="entry name" value="CYTOCHROME C BIOGENESIS PROTEIN CCS1, CHLOROPLASTIC"/>
    <property type="match status" value="1"/>
</dbReference>
<evidence type="ECO:0000256" key="2">
    <source>
        <dbReference type="ARBA" id="ARBA00022692"/>
    </source>
</evidence>
<gene>
    <name evidence="8" type="ORF">OMM_03559</name>
</gene>
<evidence type="ECO:0000256" key="3">
    <source>
        <dbReference type="ARBA" id="ARBA00022748"/>
    </source>
</evidence>
<evidence type="ECO:0000259" key="7">
    <source>
        <dbReference type="Pfam" id="PF05140"/>
    </source>
</evidence>
<evidence type="ECO:0000256" key="4">
    <source>
        <dbReference type="ARBA" id="ARBA00022989"/>
    </source>
</evidence>
<evidence type="ECO:0000256" key="1">
    <source>
        <dbReference type="ARBA" id="ARBA00004141"/>
    </source>
</evidence>
<keyword evidence="5 6" id="KW-0472">Membrane</keyword>
<evidence type="ECO:0000313" key="9">
    <source>
        <dbReference type="Proteomes" id="UP000189670"/>
    </source>
</evidence>
<evidence type="ECO:0000256" key="5">
    <source>
        <dbReference type="ARBA" id="ARBA00023136"/>
    </source>
</evidence>
<feature type="transmembrane region" description="Helical" evidence="6">
    <location>
        <begin position="164"/>
        <end position="188"/>
    </location>
</feature>
<dbReference type="Proteomes" id="UP000189670">
    <property type="component" value="Unassembled WGS sequence"/>
</dbReference>
<dbReference type="AlphaFoldDB" id="A0A1V1P5B2"/>
<keyword evidence="2 6" id="KW-0812">Transmembrane</keyword>
<evidence type="ECO:0000256" key="6">
    <source>
        <dbReference type="SAM" id="Phobius"/>
    </source>
</evidence>
<organism evidence="8 9">
    <name type="scientific">Candidatus Magnetoglobus multicellularis str. Araruama</name>
    <dbReference type="NCBI Taxonomy" id="890399"/>
    <lineage>
        <taxon>Bacteria</taxon>
        <taxon>Pseudomonadati</taxon>
        <taxon>Thermodesulfobacteriota</taxon>
        <taxon>Desulfobacteria</taxon>
        <taxon>Desulfobacterales</taxon>
        <taxon>Desulfobacteraceae</taxon>
        <taxon>Candidatus Magnetoglobus</taxon>
    </lineage>
</organism>
<evidence type="ECO:0000313" key="8">
    <source>
        <dbReference type="EMBL" id="ETR69993.1"/>
    </source>
</evidence>
<dbReference type="Pfam" id="PF05140">
    <property type="entry name" value="ResB"/>
    <property type="match status" value="1"/>
</dbReference>
<accession>A0A1V1P5B2</accession>
<comment type="caution">
    <text evidence="8">The sequence shown here is derived from an EMBL/GenBank/DDBJ whole genome shotgun (WGS) entry which is preliminary data.</text>
</comment>
<proteinExistence type="predicted"/>
<protein>
    <submittedName>
        <fullName evidence="8">Cytochrome c biogenesis protein</fullName>
    </submittedName>
</protein>
<dbReference type="InterPro" id="IPR007816">
    <property type="entry name" value="ResB-like_domain"/>
</dbReference>
<keyword evidence="4 6" id="KW-1133">Transmembrane helix</keyword>
<dbReference type="EMBL" id="ATBP01000511">
    <property type="protein sequence ID" value="ETR69993.1"/>
    <property type="molecule type" value="Genomic_DNA"/>
</dbReference>
<feature type="transmembrane region" description="Helical" evidence="6">
    <location>
        <begin position="70"/>
        <end position="92"/>
    </location>
</feature>
<dbReference type="GO" id="GO:0016020">
    <property type="term" value="C:membrane"/>
    <property type="evidence" value="ECO:0007669"/>
    <property type="project" value="UniProtKB-SubCell"/>
</dbReference>
<sequence>MKIKSQKNAMWLFFSSVKLSVFLLFTLALVSVFGTIIAQGQSIEYYKSTFGHLWGTVIPLIGMDDTYHSFWYRLLMGLLSLNIIVCSIDRLFATWSIIFPKTHTVKANRFRNKPDRQIFNARSTMTQLRDPIRLFLSKKWTHFELFSTDTGFYCYGETGRKSRLGVYAVHVSILLMITGGIIGSFFGFDGYIQISEGESTNYLVIGQNQKIELPFTIQCDDFSVSYYDNGTPSEFKSILTLKRDNKTFFTRPILVNHPLRYEGINIFQSSYGLLTPEYRQKLPETVVLFFQNPKTRLSYPVKGKLNERVPLPEGKGFLPFKIIRHPIALVVIIWGRH</sequence>
<dbReference type="InterPro" id="IPR023494">
    <property type="entry name" value="Cyt_c_bgen_Ccs1/CcsB/ResB"/>
</dbReference>